<sequence>MRKAALGCTFLSAVSSSAVLSDEKIDLGEIEITEQASIYSNIERVSPAYESYDPINSGLSVISGQAVENRRGGGIDTTELLRPLPFVQMDARSDDATKENIQSFRPQDFSISGGNYYDNNISIDGVSATSLHDVTAASGDNDWNNVYTQTSQTFYIDPTLIGNVEVFDSNISAKYGDFIGGVVNYEIRQPKDEFSFNITTGFQSDSLVKYHAPIPDEDDPLDAPADFTKYQTSVTVDLPVTDKLFLLAGYTRAESNVQYKKDPELGSLTHYNGDVSQNFLLKGRYLYSNDLTFEAQIAHSPYRSERDLPNTYNGLTTSDSNGTQGYFSASGFLDTTSWESKLSLMHNNSSRHARNQRIAWRGDSVDWCFTTRNCFEGGVGNLNQTQTDYTWKTDFSTYLQSGTLNYGSELNYSNAQKSRDEEARYYYLSRSAGSEEFSCAPGDPACNGLNAASRDLVYQPFNAEVSIYNHSLWGEYLNTYGNIDIRAGARYSYDDFLGNHNVAPRLTGTWQFVPDTFLTLGANRYFGRNMVGYAINEQVPVHTCYERQLKNAPDNSYGGVPGKWDACNFQPSVTNYSSSNLQTPYSDELTASLTIPTPLNGHLRPKVVYRENRDQFSRSEKLTDRDGNDYYTMSNDGETDYLGYALEWSGSYKSHFFNANVVWSETRTNGAVDYTYEADDQNELVYYSNAIMSMADLREQDARQNFAAPFKASVNWATGWLNGNLITDTSLNYRGKYEYLTDSRENYTDNEGNTYDIYEDTNTGSLTTVDTNIKYYFLNKNIHNASVDFRIKNIFDRVTGNTSNYQIGRSFWLGLNYAFN</sequence>
<dbReference type="Pfam" id="PF07715">
    <property type="entry name" value="Plug"/>
    <property type="match status" value="1"/>
</dbReference>
<evidence type="ECO:0000256" key="2">
    <source>
        <dbReference type="ARBA" id="ARBA00022448"/>
    </source>
</evidence>
<dbReference type="Gene3D" id="2.170.130.10">
    <property type="entry name" value="TonB-dependent receptor, plug domain"/>
    <property type="match status" value="1"/>
</dbReference>
<dbReference type="InterPro" id="IPR037066">
    <property type="entry name" value="Plug_dom_sf"/>
</dbReference>
<dbReference type="Gene3D" id="2.40.170.20">
    <property type="entry name" value="TonB-dependent receptor, beta-barrel domain"/>
    <property type="match status" value="1"/>
</dbReference>
<dbReference type="InterPro" id="IPR036942">
    <property type="entry name" value="Beta-barrel_TonB_sf"/>
</dbReference>
<protein>
    <submittedName>
        <fullName evidence="9">Ton-B dependent hemine receptor</fullName>
    </submittedName>
</protein>
<dbReference type="RefSeq" id="WP_087108519.1">
    <property type="nucleotide sequence ID" value="NZ_FUKM01000036.1"/>
</dbReference>
<keyword evidence="4 7" id="KW-0812">Transmembrane</keyword>
<dbReference type="SUPFAM" id="SSF56935">
    <property type="entry name" value="Porins"/>
    <property type="match status" value="1"/>
</dbReference>
<evidence type="ECO:0000256" key="6">
    <source>
        <dbReference type="ARBA" id="ARBA00023237"/>
    </source>
</evidence>
<keyword evidence="6 7" id="KW-0998">Cell outer membrane</keyword>
<evidence type="ECO:0000313" key="9">
    <source>
        <dbReference type="EMBL" id="SJN13164.1"/>
    </source>
</evidence>
<keyword evidence="9" id="KW-0675">Receptor</keyword>
<dbReference type="AlphaFoldDB" id="A0A1R4I0R0"/>
<keyword evidence="5 7" id="KW-0472">Membrane</keyword>
<name>A0A1R4I0R0_9GAMM</name>
<organism evidence="9 10">
    <name type="scientific">Halomonas citrativorans</name>
    <dbReference type="NCBI Taxonomy" id="2742612"/>
    <lineage>
        <taxon>Bacteria</taxon>
        <taxon>Pseudomonadati</taxon>
        <taxon>Pseudomonadota</taxon>
        <taxon>Gammaproteobacteria</taxon>
        <taxon>Oceanospirillales</taxon>
        <taxon>Halomonadaceae</taxon>
        <taxon>Halomonas</taxon>
    </lineage>
</organism>
<evidence type="ECO:0000256" key="5">
    <source>
        <dbReference type="ARBA" id="ARBA00023136"/>
    </source>
</evidence>
<evidence type="ECO:0000256" key="3">
    <source>
        <dbReference type="ARBA" id="ARBA00022452"/>
    </source>
</evidence>
<gene>
    <name evidence="9" type="ORF">CZ787_09645</name>
</gene>
<keyword evidence="2 7" id="KW-0813">Transport</keyword>
<comment type="similarity">
    <text evidence="7">Belongs to the TonB-dependent receptor family.</text>
</comment>
<evidence type="ECO:0000256" key="1">
    <source>
        <dbReference type="ARBA" id="ARBA00004571"/>
    </source>
</evidence>
<reference evidence="9 10" key="1">
    <citation type="submission" date="2017-02" db="EMBL/GenBank/DDBJ databases">
        <authorList>
            <person name="Dridi B."/>
        </authorList>
    </citation>
    <scope>NUCLEOTIDE SEQUENCE [LARGE SCALE GENOMIC DNA]</scope>
    <source>
        <strain evidence="9 10">JB380</strain>
    </source>
</reference>
<keyword evidence="3 7" id="KW-1134">Transmembrane beta strand</keyword>
<dbReference type="InterPro" id="IPR039426">
    <property type="entry name" value="TonB-dep_rcpt-like"/>
</dbReference>
<evidence type="ECO:0000256" key="7">
    <source>
        <dbReference type="PROSITE-ProRule" id="PRU01360"/>
    </source>
</evidence>
<dbReference type="EMBL" id="FUKM01000036">
    <property type="protein sequence ID" value="SJN13164.1"/>
    <property type="molecule type" value="Genomic_DNA"/>
</dbReference>
<accession>A0A1R4I0R0</accession>
<dbReference type="OrthoDB" id="9766643at2"/>
<evidence type="ECO:0000313" key="10">
    <source>
        <dbReference type="Proteomes" id="UP000196331"/>
    </source>
</evidence>
<comment type="subcellular location">
    <subcellularLocation>
        <location evidence="1 7">Cell outer membrane</location>
        <topology evidence="1 7">Multi-pass membrane protein</topology>
    </subcellularLocation>
</comment>
<dbReference type="GO" id="GO:0009279">
    <property type="term" value="C:cell outer membrane"/>
    <property type="evidence" value="ECO:0007669"/>
    <property type="project" value="UniProtKB-SubCell"/>
</dbReference>
<feature type="domain" description="TonB-dependent receptor plug" evidence="8">
    <location>
        <begin position="59"/>
        <end position="182"/>
    </location>
</feature>
<proteinExistence type="inferred from homology"/>
<dbReference type="Proteomes" id="UP000196331">
    <property type="component" value="Unassembled WGS sequence"/>
</dbReference>
<evidence type="ECO:0000256" key="4">
    <source>
        <dbReference type="ARBA" id="ARBA00022692"/>
    </source>
</evidence>
<dbReference type="InterPro" id="IPR012910">
    <property type="entry name" value="Plug_dom"/>
</dbReference>
<dbReference type="PROSITE" id="PS52016">
    <property type="entry name" value="TONB_DEPENDENT_REC_3"/>
    <property type="match status" value="1"/>
</dbReference>
<comment type="caution">
    <text evidence="9">The sequence shown here is derived from an EMBL/GenBank/DDBJ whole genome shotgun (WGS) entry which is preliminary data.</text>
</comment>
<evidence type="ECO:0000259" key="8">
    <source>
        <dbReference type="Pfam" id="PF07715"/>
    </source>
</evidence>